<dbReference type="SUPFAM" id="SSF46785">
    <property type="entry name" value="Winged helix' DNA-binding domain"/>
    <property type="match status" value="1"/>
</dbReference>
<dbReference type="AlphaFoldDB" id="A0A7Y3W6B5"/>
<dbReference type="Gene3D" id="1.10.10.10">
    <property type="entry name" value="Winged helix-like DNA-binding domain superfamily/Winged helix DNA-binding domain"/>
    <property type="match status" value="1"/>
</dbReference>
<dbReference type="PANTHER" id="PTHR33221:SF5">
    <property type="entry name" value="HTH-TYPE TRANSCRIPTIONAL REGULATOR ISCR"/>
    <property type="match status" value="1"/>
</dbReference>
<name>A0A7Y3W6B5_9PROT</name>
<keyword evidence="3" id="KW-1185">Reference proteome</keyword>
<keyword evidence="1" id="KW-0238">DNA-binding</keyword>
<reference evidence="2 3" key="1">
    <citation type="submission" date="2020-05" db="EMBL/GenBank/DDBJ databases">
        <title>Parvularcula mediterraneae sp. nov., isolated from polypropylene straw from shallow seawater of the seashore of Laganas in Zakynthos island, Greece.</title>
        <authorList>
            <person name="Szabo I."/>
            <person name="Al-Omari J."/>
            <person name="Rado J."/>
            <person name="Szerdahelyi G.S."/>
        </authorList>
    </citation>
    <scope>NUCLEOTIDE SEQUENCE [LARGE SCALE GENOMIC DNA]</scope>
    <source>
        <strain evidence="2 3">ZS-1/3</strain>
    </source>
</reference>
<dbReference type="PANTHER" id="PTHR33221">
    <property type="entry name" value="WINGED HELIX-TURN-HELIX TRANSCRIPTIONAL REGULATOR, RRF2 FAMILY"/>
    <property type="match status" value="1"/>
</dbReference>
<dbReference type="EMBL" id="JABFCX010000003">
    <property type="protein sequence ID" value="NNU17675.1"/>
    <property type="molecule type" value="Genomic_DNA"/>
</dbReference>
<dbReference type="InterPro" id="IPR036390">
    <property type="entry name" value="WH_DNA-bd_sf"/>
</dbReference>
<dbReference type="PROSITE" id="PS01332">
    <property type="entry name" value="HTH_RRF2_1"/>
    <property type="match status" value="1"/>
</dbReference>
<organism evidence="2 3">
    <name type="scientific">Parvularcula mediterranea</name>
    <dbReference type="NCBI Taxonomy" id="2732508"/>
    <lineage>
        <taxon>Bacteria</taxon>
        <taxon>Pseudomonadati</taxon>
        <taxon>Pseudomonadota</taxon>
        <taxon>Alphaproteobacteria</taxon>
        <taxon>Parvularculales</taxon>
        <taxon>Parvularculaceae</taxon>
        <taxon>Parvularcula</taxon>
    </lineage>
</organism>
<evidence type="ECO:0000256" key="1">
    <source>
        <dbReference type="ARBA" id="ARBA00023125"/>
    </source>
</evidence>
<dbReference type="InterPro" id="IPR036388">
    <property type="entry name" value="WH-like_DNA-bd_sf"/>
</dbReference>
<proteinExistence type="predicted"/>
<sequence length="135" mass="14339">MAVTGMADLVAFGSGAPVPLSAIAERQRLSLAFLEQIFAKLRRAGLVESRRGAQGGYILTRDPSDVTLAEVVAAVEEEVRSTACQPGANAGCTGTSARCLTHKLWADLDRHIDSWLTETTLADVRAQKAEEVVSA</sequence>
<dbReference type="Pfam" id="PF02082">
    <property type="entry name" value="Rrf2"/>
    <property type="match status" value="1"/>
</dbReference>
<dbReference type="PROSITE" id="PS51197">
    <property type="entry name" value="HTH_RRF2_2"/>
    <property type="match status" value="1"/>
</dbReference>
<gene>
    <name evidence="2" type="ORF">HK107_15190</name>
</gene>
<dbReference type="Proteomes" id="UP000536835">
    <property type="component" value="Unassembled WGS sequence"/>
</dbReference>
<comment type="caution">
    <text evidence="2">The sequence shown here is derived from an EMBL/GenBank/DDBJ whole genome shotgun (WGS) entry which is preliminary data.</text>
</comment>
<dbReference type="InterPro" id="IPR030489">
    <property type="entry name" value="TR_Rrf2-type_CS"/>
</dbReference>
<evidence type="ECO:0000313" key="3">
    <source>
        <dbReference type="Proteomes" id="UP000536835"/>
    </source>
</evidence>
<dbReference type="NCBIfam" id="TIGR00738">
    <property type="entry name" value="rrf2_super"/>
    <property type="match status" value="1"/>
</dbReference>
<accession>A0A7Y3W6B5</accession>
<dbReference type="GO" id="GO:0003700">
    <property type="term" value="F:DNA-binding transcription factor activity"/>
    <property type="evidence" value="ECO:0007669"/>
    <property type="project" value="TreeGrafter"/>
</dbReference>
<evidence type="ECO:0000313" key="2">
    <source>
        <dbReference type="EMBL" id="NNU17675.1"/>
    </source>
</evidence>
<dbReference type="GO" id="GO:0003677">
    <property type="term" value="F:DNA binding"/>
    <property type="evidence" value="ECO:0007669"/>
    <property type="project" value="UniProtKB-KW"/>
</dbReference>
<dbReference type="InterPro" id="IPR000944">
    <property type="entry name" value="Tscrpt_reg_Rrf2"/>
</dbReference>
<protein>
    <submittedName>
        <fullName evidence="2">Rrf2 family transcriptional regulator</fullName>
    </submittedName>
</protein>
<dbReference type="GO" id="GO:0005829">
    <property type="term" value="C:cytosol"/>
    <property type="evidence" value="ECO:0007669"/>
    <property type="project" value="TreeGrafter"/>
</dbReference>